<evidence type="ECO:0000313" key="2">
    <source>
        <dbReference type="Proteomes" id="UP000789920"/>
    </source>
</evidence>
<dbReference type="Proteomes" id="UP000789920">
    <property type="component" value="Unassembled WGS sequence"/>
</dbReference>
<keyword evidence="2" id="KW-1185">Reference proteome</keyword>
<reference evidence="1" key="1">
    <citation type="submission" date="2021-06" db="EMBL/GenBank/DDBJ databases">
        <authorList>
            <person name="Kallberg Y."/>
            <person name="Tangrot J."/>
            <person name="Rosling A."/>
        </authorList>
    </citation>
    <scope>NUCLEOTIDE SEQUENCE</scope>
    <source>
        <strain evidence="1">MA461A</strain>
    </source>
</reference>
<name>A0ACA9NXX8_9GLOM</name>
<protein>
    <submittedName>
        <fullName evidence="1">4208_t:CDS:1</fullName>
    </submittedName>
</protein>
<feature type="non-terminal residue" evidence="1">
    <location>
        <position position="1"/>
    </location>
</feature>
<organism evidence="1 2">
    <name type="scientific">Racocetra persica</name>
    <dbReference type="NCBI Taxonomy" id="160502"/>
    <lineage>
        <taxon>Eukaryota</taxon>
        <taxon>Fungi</taxon>
        <taxon>Fungi incertae sedis</taxon>
        <taxon>Mucoromycota</taxon>
        <taxon>Glomeromycotina</taxon>
        <taxon>Glomeromycetes</taxon>
        <taxon>Diversisporales</taxon>
        <taxon>Gigasporaceae</taxon>
        <taxon>Racocetra</taxon>
    </lineage>
</organism>
<evidence type="ECO:0000313" key="1">
    <source>
        <dbReference type="EMBL" id="CAG8677026.1"/>
    </source>
</evidence>
<comment type="caution">
    <text evidence="1">The sequence shown here is derived from an EMBL/GenBank/DDBJ whole genome shotgun (WGS) entry which is preliminary data.</text>
</comment>
<sequence>NSQNLLSQSLPFQSLPSLSLSNKSNHTPPYILENENDDNVSEMSELVFSNPESEAEELRKQEELYALSSRHVKNASSDEINQLIILQSHWNSFDLTIQNIILTQFDTAMKLFEKMNE</sequence>
<dbReference type="EMBL" id="CAJVQC010016503">
    <property type="protein sequence ID" value="CAG8677026.1"/>
    <property type="molecule type" value="Genomic_DNA"/>
</dbReference>
<proteinExistence type="predicted"/>
<accession>A0ACA9NXX8</accession>
<gene>
    <name evidence="1" type="ORF">RPERSI_LOCUS8936</name>
</gene>